<reference evidence="2" key="1">
    <citation type="submission" date="2021-02" db="EMBL/GenBank/DDBJ databases">
        <authorList>
            <person name="Nowell W R."/>
        </authorList>
    </citation>
    <scope>NUCLEOTIDE SEQUENCE</scope>
</reference>
<evidence type="ECO:0000313" key="2">
    <source>
        <dbReference type="EMBL" id="CAF3998929.1"/>
    </source>
</evidence>
<evidence type="ECO:0000313" key="1">
    <source>
        <dbReference type="EMBL" id="CAF0857188.1"/>
    </source>
</evidence>
<organism evidence="2 3">
    <name type="scientific">Adineta steineri</name>
    <dbReference type="NCBI Taxonomy" id="433720"/>
    <lineage>
        <taxon>Eukaryota</taxon>
        <taxon>Metazoa</taxon>
        <taxon>Spiralia</taxon>
        <taxon>Gnathifera</taxon>
        <taxon>Rotifera</taxon>
        <taxon>Eurotatoria</taxon>
        <taxon>Bdelloidea</taxon>
        <taxon>Adinetida</taxon>
        <taxon>Adinetidae</taxon>
        <taxon>Adineta</taxon>
    </lineage>
</organism>
<dbReference type="EMBL" id="CAJOAY010003054">
    <property type="protein sequence ID" value="CAF3998929.1"/>
    <property type="molecule type" value="Genomic_DNA"/>
</dbReference>
<dbReference type="InterPro" id="IPR029052">
    <property type="entry name" value="Metallo-depent_PP-like"/>
</dbReference>
<dbReference type="AlphaFoldDB" id="A0A819NLP5"/>
<comment type="caution">
    <text evidence="2">The sequence shown here is derived from an EMBL/GenBank/DDBJ whole genome shotgun (WGS) entry which is preliminary data.</text>
</comment>
<dbReference type="Gene3D" id="3.60.21.10">
    <property type="match status" value="1"/>
</dbReference>
<dbReference type="Proteomes" id="UP000663881">
    <property type="component" value="Unassembled WGS sequence"/>
</dbReference>
<accession>A0A819NLP5</accession>
<evidence type="ECO:0000313" key="3">
    <source>
        <dbReference type="Proteomes" id="UP000663881"/>
    </source>
</evidence>
<name>A0A819NLP5_9BILA</name>
<proteinExistence type="predicted"/>
<dbReference type="OrthoDB" id="45007at2759"/>
<dbReference type="EMBL" id="CAJNON010000044">
    <property type="protein sequence ID" value="CAF0857188.1"/>
    <property type="molecule type" value="Genomic_DNA"/>
</dbReference>
<protein>
    <submittedName>
        <fullName evidence="2">Uncharacterized protein</fullName>
    </submittedName>
</protein>
<dbReference type="Proteomes" id="UP000663891">
    <property type="component" value="Unassembled WGS sequence"/>
</dbReference>
<gene>
    <name evidence="2" type="ORF">OKA104_LOCUS29661</name>
    <name evidence="1" type="ORF">VCS650_LOCUS6993</name>
</gene>
<sequence>MTATGNHEKYNNYTSYKKRFIMPSKTSPMSCELDENFYFNLETNFIQWLFLSTEHNYISGSLQNNISKNGK</sequence>